<sequence length="585" mass="60144">MTRRAAWLAVLAALTGPAAAQDLKPPLSAQVRFTAPGGADLAQVLPGQPFDVVLEFTAQVGSVPTDLAPLGWLRERGPSDLPCGETAAAYRATGRASIGSVDLNGVVLGVAARDGAFTVLDPQRALGTANLLAARRFDTAPASVAADPSSGRFLLSLPGAGQVLAMTPYGDTQVLAEGLDRPGALVPAASGGAWLLEEGTGDILRPGRDLRLDLKARAIAGDGGTDPSWRLAVLSDDRLLVLDDGGATLADAPAPGAAAIGLNRDAALWLDRKTLHVLWLDAPDRAQAIPLDGHFDRMAVSPEGRMVILYARDRTGFAMADLATGQVVPAADTDSPVAEVAFLPGTAALRLADGSTIGVMDLDPIPPGAEATLGRVVIGPPLPGRDAPTSALLAPLLPEPAVLAVHADSYAGFVLDARHAISGKPPMEAMRLRGGIPQIVRALDRGLRPTGPGQFTAAARLPRPGAWELVVSAGIGQMAFCAALPTPPAPQTAARTPGRIQPQADADGGVRLRFTTGEGAPAAGLSGVIDLAALTGNWRIRQPFTTGPDGLTAERWTLDGRLPLVVTARAGHPTGFAPLVLEELP</sequence>
<dbReference type="OrthoDB" id="7765923at2"/>
<dbReference type="SUPFAM" id="SSF63829">
    <property type="entry name" value="Calcium-dependent phosphotriesterase"/>
    <property type="match status" value="1"/>
</dbReference>
<protein>
    <submittedName>
        <fullName evidence="2">Uncharacterized protein</fullName>
    </submittedName>
</protein>
<feature type="chain" id="PRO_5019499916" evidence="1">
    <location>
        <begin position="21"/>
        <end position="585"/>
    </location>
</feature>
<proteinExistence type="predicted"/>
<keyword evidence="3" id="KW-1185">Reference proteome</keyword>
<dbReference type="RefSeq" id="WP_126155096.1">
    <property type="nucleotide sequence ID" value="NZ_UZWE01000036.1"/>
</dbReference>
<gene>
    <name evidence="2" type="ORF">PARHAE_02674</name>
</gene>
<evidence type="ECO:0000313" key="3">
    <source>
        <dbReference type="Proteomes" id="UP000270743"/>
    </source>
</evidence>
<dbReference type="Proteomes" id="UP000270743">
    <property type="component" value="Unassembled WGS sequence"/>
</dbReference>
<dbReference type="AlphaFoldDB" id="A0A447IPN4"/>
<name>A0A447IPN4_9RHOB</name>
<evidence type="ECO:0000256" key="1">
    <source>
        <dbReference type="SAM" id="SignalP"/>
    </source>
</evidence>
<organism evidence="2 3">
    <name type="scientific">Paracoccus haematequi</name>
    <dbReference type="NCBI Taxonomy" id="2491866"/>
    <lineage>
        <taxon>Bacteria</taxon>
        <taxon>Pseudomonadati</taxon>
        <taxon>Pseudomonadota</taxon>
        <taxon>Alphaproteobacteria</taxon>
        <taxon>Rhodobacterales</taxon>
        <taxon>Paracoccaceae</taxon>
        <taxon>Paracoccus</taxon>
    </lineage>
</organism>
<keyword evidence="1" id="KW-0732">Signal</keyword>
<reference evidence="2 3" key="1">
    <citation type="submission" date="2018-12" db="EMBL/GenBank/DDBJ databases">
        <authorList>
            <person name="Criscuolo A."/>
        </authorList>
    </citation>
    <scope>NUCLEOTIDE SEQUENCE [LARGE SCALE GENOMIC DNA]</scope>
    <source>
        <strain evidence="2">ACIP1116241</strain>
    </source>
</reference>
<evidence type="ECO:0000313" key="2">
    <source>
        <dbReference type="EMBL" id="VDS09471.1"/>
    </source>
</evidence>
<dbReference type="EMBL" id="UZWE01000036">
    <property type="protein sequence ID" value="VDS09471.1"/>
    <property type="molecule type" value="Genomic_DNA"/>
</dbReference>
<accession>A0A447IPN4</accession>
<feature type="signal peptide" evidence="1">
    <location>
        <begin position="1"/>
        <end position="20"/>
    </location>
</feature>